<name>A0A9D4TI58_CHLVU</name>
<gene>
    <name evidence="2" type="ORF">D9Q98_008545</name>
</gene>
<keyword evidence="1" id="KW-0812">Transmembrane</keyword>
<comment type="caution">
    <text evidence="2">The sequence shown here is derived from an EMBL/GenBank/DDBJ whole genome shotgun (WGS) entry which is preliminary data.</text>
</comment>
<dbReference type="OrthoDB" id="10266620at2759"/>
<reference evidence="2" key="2">
    <citation type="submission" date="2020-11" db="EMBL/GenBank/DDBJ databases">
        <authorList>
            <person name="Cecchin M."/>
            <person name="Marcolungo L."/>
            <person name="Rossato M."/>
            <person name="Girolomoni L."/>
            <person name="Cosentino E."/>
            <person name="Cuine S."/>
            <person name="Li-Beisson Y."/>
            <person name="Delledonne M."/>
            <person name="Ballottari M."/>
        </authorList>
    </citation>
    <scope>NUCLEOTIDE SEQUENCE</scope>
    <source>
        <strain evidence="2">211/11P</strain>
        <tissue evidence="2">Whole cell</tissue>
    </source>
</reference>
<feature type="transmembrane region" description="Helical" evidence="1">
    <location>
        <begin position="95"/>
        <end position="115"/>
    </location>
</feature>
<organism evidence="2 3">
    <name type="scientific">Chlorella vulgaris</name>
    <name type="common">Green alga</name>
    <dbReference type="NCBI Taxonomy" id="3077"/>
    <lineage>
        <taxon>Eukaryota</taxon>
        <taxon>Viridiplantae</taxon>
        <taxon>Chlorophyta</taxon>
        <taxon>core chlorophytes</taxon>
        <taxon>Trebouxiophyceae</taxon>
        <taxon>Chlorellales</taxon>
        <taxon>Chlorellaceae</taxon>
        <taxon>Chlorella clade</taxon>
        <taxon>Chlorella</taxon>
    </lineage>
</organism>
<reference evidence="2" key="1">
    <citation type="journal article" date="2019" name="Plant J.">
        <title>Chlorella vulgaris genome assembly and annotation reveals the molecular basis for metabolic acclimation to high light conditions.</title>
        <authorList>
            <person name="Cecchin M."/>
            <person name="Marcolungo L."/>
            <person name="Rossato M."/>
            <person name="Girolomoni L."/>
            <person name="Cosentino E."/>
            <person name="Cuine S."/>
            <person name="Li-Beisson Y."/>
            <person name="Delledonne M."/>
            <person name="Ballottari M."/>
        </authorList>
    </citation>
    <scope>NUCLEOTIDE SEQUENCE</scope>
    <source>
        <strain evidence="2">211/11P</strain>
    </source>
</reference>
<feature type="transmembrane region" description="Helical" evidence="1">
    <location>
        <begin position="42"/>
        <end position="63"/>
    </location>
</feature>
<sequence length="128" mass="13496">MTLAGRMRFLYACNILLPGGLAVLHLANPRMAADRIWGGGGMSFQGSPAVLALPMLGACPIMLLQIAYKLAFLATAIAPLAVANRWSAFPGVPTAVYSAYLPLLFACAPWGYLLGSEGPDAVDRMKAE</sequence>
<evidence type="ECO:0000313" key="2">
    <source>
        <dbReference type="EMBL" id="KAI3426168.1"/>
    </source>
</evidence>
<keyword evidence="1" id="KW-0472">Membrane</keyword>
<keyword evidence="3" id="KW-1185">Reference proteome</keyword>
<feature type="transmembrane region" description="Helical" evidence="1">
    <location>
        <begin position="70"/>
        <end position="89"/>
    </location>
</feature>
<dbReference type="EMBL" id="SIDB01000011">
    <property type="protein sequence ID" value="KAI3426168.1"/>
    <property type="molecule type" value="Genomic_DNA"/>
</dbReference>
<keyword evidence="1" id="KW-1133">Transmembrane helix</keyword>
<accession>A0A9D4TI58</accession>
<protein>
    <submittedName>
        <fullName evidence="2">Uncharacterized protein</fullName>
    </submittedName>
</protein>
<dbReference type="Proteomes" id="UP001055712">
    <property type="component" value="Unassembled WGS sequence"/>
</dbReference>
<proteinExistence type="predicted"/>
<evidence type="ECO:0000313" key="3">
    <source>
        <dbReference type="Proteomes" id="UP001055712"/>
    </source>
</evidence>
<evidence type="ECO:0000256" key="1">
    <source>
        <dbReference type="SAM" id="Phobius"/>
    </source>
</evidence>
<dbReference type="AlphaFoldDB" id="A0A9D4TI58"/>